<dbReference type="eggNOG" id="KOG3720">
    <property type="taxonomic scope" value="Eukaryota"/>
</dbReference>
<evidence type="ECO:0000313" key="4">
    <source>
        <dbReference type="EMBL" id="EAR86980.1"/>
    </source>
</evidence>
<dbReference type="Gene3D" id="3.40.50.1240">
    <property type="entry name" value="Phosphoglycerate mutase-like"/>
    <property type="match status" value="1"/>
</dbReference>
<dbReference type="InterPro" id="IPR029033">
    <property type="entry name" value="His_PPase_superfam"/>
</dbReference>
<dbReference type="InterPro" id="IPR050645">
    <property type="entry name" value="Histidine_acid_phosphatase"/>
</dbReference>
<dbReference type="Pfam" id="PF00328">
    <property type="entry name" value="His_Phos_2"/>
    <property type="match status" value="1"/>
</dbReference>
<dbReference type="EMBL" id="GG662856">
    <property type="protein sequence ID" value="EAR86980.1"/>
    <property type="molecule type" value="Genomic_DNA"/>
</dbReference>
<organism evidence="4 5">
    <name type="scientific">Tetrahymena thermophila (strain SB210)</name>
    <dbReference type="NCBI Taxonomy" id="312017"/>
    <lineage>
        <taxon>Eukaryota</taxon>
        <taxon>Sar</taxon>
        <taxon>Alveolata</taxon>
        <taxon>Ciliophora</taxon>
        <taxon>Intramacronucleata</taxon>
        <taxon>Oligohymenophorea</taxon>
        <taxon>Hymenostomatida</taxon>
        <taxon>Tetrahymenina</taxon>
        <taxon>Tetrahymenidae</taxon>
        <taxon>Tetrahymena</taxon>
    </lineage>
</organism>
<accession>Q22P31</accession>
<dbReference type="Proteomes" id="UP000009168">
    <property type="component" value="Unassembled WGS sequence"/>
</dbReference>
<proteinExistence type="inferred from homology"/>
<gene>
    <name evidence="4" type="ORF">TTHERM_00415620</name>
</gene>
<dbReference type="SUPFAM" id="SSF53254">
    <property type="entry name" value="Phosphoglycerate mutase-like"/>
    <property type="match status" value="1"/>
</dbReference>
<dbReference type="AlphaFoldDB" id="Q22P31"/>
<dbReference type="RefSeq" id="XP_001007225.1">
    <property type="nucleotide sequence ID" value="XM_001007225.1"/>
</dbReference>
<evidence type="ECO:0000256" key="3">
    <source>
        <dbReference type="SAM" id="SignalP"/>
    </source>
</evidence>
<dbReference type="CDD" id="cd07061">
    <property type="entry name" value="HP_HAP_like"/>
    <property type="match status" value="1"/>
</dbReference>
<dbReference type="PANTHER" id="PTHR11567:SF110">
    <property type="entry name" value="2-PHOSPHOXYLOSE PHOSPHATASE 1"/>
    <property type="match status" value="1"/>
</dbReference>
<evidence type="ECO:0000313" key="5">
    <source>
        <dbReference type="Proteomes" id="UP000009168"/>
    </source>
</evidence>
<dbReference type="OrthoDB" id="299201at2759"/>
<dbReference type="HOGENOM" id="CLU_030431_1_2_1"/>
<dbReference type="InterPro" id="IPR000560">
    <property type="entry name" value="His_Pase_clade-2"/>
</dbReference>
<dbReference type="GeneID" id="7834976"/>
<comment type="similarity">
    <text evidence="1">Belongs to the histidine acid phosphatase family.</text>
</comment>
<evidence type="ECO:0000256" key="1">
    <source>
        <dbReference type="ARBA" id="ARBA00005375"/>
    </source>
</evidence>
<feature type="signal peptide" evidence="3">
    <location>
        <begin position="1"/>
        <end position="16"/>
    </location>
</feature>
<dbReference type="KEGG" id="tet:TTHERM_00415620"/>
<evidence type="ECO:0000256" key="2">
    <source>
        <dbReference type="ARBA" id="ARBA00022801"/>
    </source>
</evidence>
<dbReference type="GO" id="GO:0016791">
    <property type="term" value="F:phosphatase activity"/>
    <property type="evidence" value="ECO:0007669"/>
    <property type="project" value="TreeGrafter"/>
</dbReference>
<dbReference type="PANTHER" id="PTHR11567">
    <property type="entry name" value="ACID PHOSPHATASE-RELATED"/>
    <property type="match status" value="1"/>
</dbReference>
<keyword evidence="2" id="KW-0378">Hydrolase</keyword>
<keyword evidence="3" id="KW-0732">Signal</keyword>
<reference evidence="5" key="1">
    <citation type="journal article" date="2006" name="PLoS Biol.">
        <title>Macronuclear genome sequence of the ciliate Tetrahymena thermophila, a model eukaryote.</title>
        <authorList>
            <person name="Eisen J.A."/>
            <person name="Coyne R.S."/>
            <person name="Wu M."/>
            <person name="Wu D."/>
            <person name="Thiagarajan M."/>
            <person name="Wortman J.R."/>
            <person name="Badger J.H."/>
            <person name="Ren Q."/>
            <person name="Amedeo P."/>
            <person name="Jones K.M."/>
            <person name="Tallon L.J."/>
            <person name="Delcher A.L."/>
            <person name="Salzberg S.L."/>
            <person name="Silva J.C."/>
            <person name="Haas B.J."/>
            <person name="Majoros W.H."/>
            <person name="Farzad M."/>
            <person name="Carlton J.M."/>
            <person name="Smith R.K. Jr."/>
            <person name="Garg J."/>
            <person name="Pearlman R.E."/>
            <person name="Karrer K.M."/>
            <person name="Sun L."/>
            <person name="Manning G."/>
            <person name="Elde N.C."/>
            <person name="Turkewitz A.P."/>
            <person name="Asai D.J."/>
            <person name="Wilkes D.E."/>
            <person name="Wang Y."/>
            <person name="Cai H."/>
            <person name="Collins K."/>
            <person name="Stewart B.A."/>
            <person name="Lee S.R."/>
            <person name="Wilamowska K."/>
            <person name="Weinberg Z."/>
            <person name="Ruzzo W.L."/>
            <person name="Wloga D."/>
            <person name="Gaertig J."/>
            <person name="Frankel J."/>
            <person name="Tsao C.-C."/>
            <person name="Gorovsky M.A."/>
            <person name="Keeling P.J."/>
            <person name="Waller R.F."/>
            <person name="Patron N.J."/>
            <person name="Cherry J.M."/>
            <person name="Stover N.A."/>
            <person name="Krieger C.J."/>
            <person name="del Toro C."/>
            <person name="Ryder H.F."/>
            <person name="Williamson S.C."/>
            <person name="Barbeau R.A."/>
            <person name="Hamilton E.P."/>
            <person name="Orias E."/>
        </authorList>
    </citation>
    <scope>NUCLEOTIDE SEQUENCE [LARGE SCALE GENOMIC DNA]</scope>
    <source>
        <strain evidence="5">SB210</strain>
    </source>
</reference>
<dbReference type="InParanoid" id="Q22P31"/>
<dbReference type="PROSITE" id="PS00616">
    <property type="entry name" value="HIS_ACID_PHOSPHAT_1"/>
    <property type="match status" value="1"/>
</dbReference>
<sequence>MKQYIISLLIVSLAIAQTFDVNNSDLKMIVTLHRHGARIPSSNALNLKDKAPNSGELSVVGQRQLFYLGQILKKEYIDGAKLLSAKYDASEIYYRSTDFNRTIMSAQCLLAGLYPAQSGDQIPDDILTNRQDLLNINFKLRDSSTVPQITEKYPVQNGYQSIPIHVVERPRDKILLGYGDTCPQEEIWNPENQKSDEWKRITQEFQPQINKFAKIFNLDVSTLDLFTVYNYMDIIIAQQYQNMPLPADYTNDAQLQEDMEVLYNLRIHLSLYKTPLQKKTTVTPFLNNLVQVLSDKVSNPKNNQKGYFLSAHDTTVNMVLQGLNLTSWECIEQTYMKTLPAGTFCNYKPTRYGANLIVELRQDKTSSKNFIMIRYNGEYQKICDQTTQYCDLDEFKNRVANFVVPNYDEICGLTSTTSSNEKSAYSSSNYLKYSIIAVIISAFLL</sequence>
<keyword evidence="5" id="KW-1185">Reference proteome</keyword>
<feature type="chain" id="PRO_5004201244" evidence="3">
    <location>
        <begin position="17"/>
        <end position="445"/>
    </location>
</feature>
<dbReference type="OMA" id="NCNWNCE"/>
<protein>
    <submittedName>
        <fullName evidence="4">Histidine phosphatase family (Branch 2) protein</fullName>
    </submittedName>
</protein>
<dbReference type="InterPro" id="IPR033379">
    <property type="entry name" value="Acid_Pase_AS"/>
</dbReference>
<name>Q22P31_TETTS</name>